<evidence type="ECO:0000313" key="7">
    <source>
        <dbReference type="EMBL" id="MBU3877192.1"/>
    </source>
</evidence>
<evidence type="ECO:0000256" key="3">
    <source>
        <dbReference type="ARBA" id="ARBA00022989"/>
    </source>
</evidence>
<keyword evidence="4 5" id="KW-0472">Membrane</keyword>
<evidence type="ECO:0000259" key="6">
    <source>
        <dbReference type="Pfam" id="PF06803"/>
    </source>
</evidence>
<name>A0ABS6D6G3_9FIRM</name>
<protein>
    <submittedName>
        <fullName evidence="7">DUF1232 domain-containing protein</fullName>
    </submittedName>
</protein>
<evidence type="ECO:0000256" key="2">
    <source>
        <dbReference type="ARBA" id="ARBA00022692"/>
    </source>
</evidence>
<evidence type="ECO:0000256" key="4">
    <source>
        <dbReference type="ARBA" id="ARBA00023136"/>
    </source>
</evidence>
<organism evidence="7 8">
    <name type="scientific">Faecalicatena faecalis</name>
    <dbReference type="NCBI Taxonomy" id="2726362"/>
    <lineage>
        <taxon>Bacteria</taxon>
        <taxon>Bacillati</taxon>
        <taxon>Bacillota</taxon>
        <taxon>Clostridia</taxon>
        <taxon>Lachnospirales</taxon>
        <taxon>Lachnospiraceae</taxon>
        <taxon>Faecalicatena</taxon>
    </lineage>
</organism>
<keyword evidence="3 5" id="KW-1133">Transmembrane helix</keyword>
<dbReference type="EMBL" id="JABACJ020000016">
    <property type="protein sequence ID" value="MBU3877192.1"/>
    <property type="molecule type" value="Genomic_DNA"/>
</dbReference>
<sequence>MKLSEKAAELKTDIPAVFLCLKDRETPFAVKRLAGITIGYALSPIDLIPDCIPVLGYLDDIIIIPALIALIIKMIPKETFEKYRKASRGMWQDGRPRHWYYAIPIVMIWILILWLIVKAAFFSA</sequence>
<dbReference type="RefSeq" id="WP_216243463.1">
    <property type="nucleotide sequence ID" value="NZ_JABACJ020000016.1"/>
</dbReference>
<feature type="domain" description="DUF1232" evidence="6">
    <location>
        <begin position="31"/>
        <end position="65"/>
    </location>
</feature>
<reference evidence="7 8" key="1">
    <citation type="submission" date="2021-06" db="EMBL/GenBank/DDBJ databases">
        <title>Faecalicatena sp. nov. isolated from porcine feces.</title>
        <authorList>
            <person name="Oh B.S."/>
            <person name="Lee J.H."/>
        </authorList>
    </citation>
    <scope>NUCLEOTIDE SEQUENCE [LARGE SCALE GENOMIC DNA]</scope>
    <source>
        <strain evidence="7 8">AGMB00832</strain>
    </source>
</reference>
<keyword evidence="2 5" id="KW-0812">Transmembrane</keyword>
<comment type="caution">
    <text evidence="7">The sequence shown here is derived from an EMBL/GenBank/DDBJ whole genome shotgun (WGS) entry which is preliminary data.</text>
</comment>
<comment type="subcellular location">
    <subcellularLocation>
        <location evidence="1">Endomembrane system</location>
        <topology evidence="1">Multi-pass membrane protein</topology>
    </subcellularLocation>
</comment>
<dbReference type="Proteomes" id="UP000723714">
    <property type="component" value="Unassembled WGS sequence"/>
</dbReference>
<evidence type="ECO:0000256" key="5">
    <source>
        <dbReference type="SAM" id="Phobius"/>
    </source>
</evidence>
<proteinExistence type="predicted"/>
<accession>A0ABS6D6G3</accession>
<evidence type="ECO:0000256" key="1">
    <source>
        <dbReference type="ARBA" id="ARBA00004127"/>
    </source>
</evidence>
<evidence type="ECO:0000313" key="8">
    <source>
        <dbReference type="Proteomes" id="UP000723714"/>
    </source>
</evidence>
<gene>
    <name evidence="7" type="ORF">HGO97_015410</name>
</gene>
<keyword evidence="8" id="KW-1185">Reference proteome</keyword>
<dbReference type="InterPro" id="IPR010652">
    <property type="entry name" value="DUF1232"/>
</dbReference>
<feature type="transmembrane region" description="Helical" evidence="5">
    <location>
        <begin position="98"/>
        <end position="117"/>
    </location>
</feature>
<dbReference type="Pfam" id="PF06803">
    <property type="entry name" value="DUF1232"/>
    <property type="match status" value="1"/>
</dbReference>